<gene>
    <name evidence="2" type="ORF">ACFFH7_14050</name>
</gene>
<dbReference type="Proteomes" id="UP001589810">
    <property type="component" value="Unassembled WGS sequence"/>
</dbReference>
<dbReference type="Gene3D" id="3.30.450.40">
    <property type="match status" value="1"/>
</dbReference>
<evidence type="ECO:0000259" key="1">
    <source>
        <dbReference type="SMART" id="SM00065"/>
    </source>
</evidence>
<dbReference type="RefSeq" id="WP_273941031.1">
    <property type="nucleotide sequence ID" value="NZ_CP097263.1"/>
</dbReference>
<name>A0ABV6MQP1_9PSEU</name>
<reference evidence="2 3" key="1">
    <citation type="submission" date="2024-09" db="EMBL/GenBank/DDBJ databases">
        <authorList>
            <person name="Sun Q."/>
            <person name="Mori K."/>
        </authorList>
    </citation>
    <scope>NUCLEOTIDE SEQUENCE [LARGE SCALE GENOMIC DNA]</scope>
    <source>
        <strain evidence="2 3">TBRC 1432</strain>
    </source>
</reference>
<proteinExistence type="predicted"/>
<feature type="domain" description="GAF" evidence="1">
    <location>
        <begin position="21"/>
        <end position="166"/>
    </location>
</feature>
<dbReference type="Pfam" id="PF01590">
    <property type="entry name" value="GAF"/>
    <property type="match status" value="1"/>
</dbReference>
<protein>
    <submittedName>
        <fullName evidence="2">GAF and ANTAR domain-containing protein</fullName>
    </submittedName>
</protein>
<dbReference type="InterPro" id="IPR029016">
    <property type="entry name" value="GAF-like_dom_sf"/>
</dbReference>
<keyword evidence="3" id="KW-1185">Reference proteome</keyword>
<dbReference type="SMART" id="SM00065">
    <property type="entry name" value="GAF"/>
    <property type="match status" value="1"/>
</dbReference>
<sequence>MVEDRQAAVAAAIGKVARLDDVPIALDHVCRACAQMLDVDGVSLCTISDLGLGEPIAATNALSDHAVELEITIGVGPGMEALDEGETVLAHDLTSVSSSARWPALAAMLVGLGVQAVFALPLTTSDVTVGVLELYRRRPKPLTEAELADAQLFADYALHLLVIGDRDPSGWGIDALLTGSLSAQWARVHQAIGVVSAQLEIGASQAYQRLRAHTFASDLGLREVAGAVLDGRVRFTA</sequence>
<dbReference type="InterPro" id="IPR003018">
    <property type="entry name" value="GAF"/>
</dbReference>
<evidence type="ECO:0000313" key="2">
    <source>
        <dbReference type="EMBL" id="MFC0542614.1"/>
    </source>
</evidence>
<dbReference type="SUPFAM" id="SSF55781">
    <property type="entry name" value="GAF domain-like"/>
    <property type="match status" value="1"/>
</dbReference>
<comment type="caution">
    <text evidence="2">The sequence shown here is derived from an EMBL/GenBank/DDBJ whole genome shotgun (WGS) entry which is preliminary data.</text>
</comment>
<evidence type="ECO:0000313" key="3">
    <source>
        <dbReference type="Proteomes" id="UP001589810"/>
    </source>
</evidence>
<organism evidence="2 3">
    <name type="scientific">Kutzneria chonburiensis</name>
    <dbReference type="NCBI Taxonomy" id="1483604"/>
    <lineage>
        <taxon>Bacteria</taxon>
        <taxon>Bacillati</taxon>
        <taxon>Actinomycetota</taxon>
        <taxon>Actinomycetes</taxon>
        <taxon>Pseudonocardiales</taxon>
        <taxon>Pseudonocardiaceae</taxon>
        <taxon>Kutzneria</taxon>
    </lineage>
</organism>
<dbReference type="EMBL" id="JBHLUD010000004">
    <property type="protein sequence ID" value="MFC0542614.1"/>
    <property type="molecule type" value="Genomic_DNA"/>
</dbReference>
<accession>A0ABV6MQP1</accession>